<accession>A0A3S5BXJ8</accession>
<name>A0A3S5BXJ8_9PLAT</name>
<feature type="compositionally biased region" description="Basic and acidic residues" evidence="1">
    <location>
        <begin position="31"/>
        <end position="44"/>
    </location>
</feature>
<dbReference type="EMBL" id="CAAALY010060393">
    <property type="protein sequence ID" value="VEL23164.1"/>
    <property type="molecule type" value="Genomic_DNA"/>
</dbReference>
<evidence type="ECO:0000313" key="3">
    <source>
        <dbReference type="Proteomes" id="UP000784294"/>
    </source>
</evidence>
<comment type="caution">
    <text evidence="2">The sequence shown here is derived from an EMBL/GenBank/DDBJ whole genome shotgun (WGS) entry which is preliminary data.</text>
</comment>
<reference evidence="2" key="1">
    <citation type="submission" date="2018-11" db="EMBL/GenBank/DDBJ databases">
        <authorList>
            <consortium name="Pathogen Informatics"/>
        </authorList>
    </citation>
    <scope>NUCLEOTIDE SEQUENCE</scope>
</reference>
<gene>
    <name evidence="2" type="ORF">PXEA_LOCUS16604</name>
</gene>
<feature type="region of interest" description="Disordered" evidence="1">
    <location>
        <begin position="31"/>
        <end position="96"/>
    </location>
</feature>
<evidence type="ECO:0000313" key="2">
    <source>
        <dbReference type="EMBL" id="VEL23164.1"/>
    </source>
</evidence>
<sequence>MMANYAPGRTTQCPLSPDRLPVRTELTWFGDFDHPGKMAYERGRSQPGSSKPSPNERRSRAATYNTEPIHTQPGKGPNRQKRRSNQVKNAGFIEIK</sequence>
<keyword evidence="3" id="KW-1185">Reference proteome</keyword>
<evidence type="ECO:0000256" key="1">
    <source>
        <dbReference type="SAM" id="MobiDB-lite"/>
    </source>
</evidence>
<dbReference type="AlphaFoldDB" id="A0A3S5BXJ8"/>
<dbReference type="Proteomes" id="UP000784294">
    <property type="component" value="Unassembled WGS sequence"/>
</dbReference>
<proteinExistence type="predicted"/>
<organism evidence="2 3">
    <name type="scientific">Protopolystoma xenopodis</name>
    <dbReference type="NCBI Taxonomy" id="117903"/>
    <lineage>
        <taxon>Eukaryota</taxon>
        <taxon>Metazoa</taxon>
        <taxon>Spiralia</taxon>
        <taxon>Lophotrochozoa</taxon>
        <taxon>Platyhelminthes</taxon>
        <taxon>Monogenea</taxon>
        <taxon>Polyopisthocotylea</taxon>
        <taxon>Polystomatidea</taxon>
        <taxon>Polystomatidae</taxon>
        <taxon>Protopolystoma</taxon>
    </lineage>
</organism>
<protein>
    <submittedName>
        <fullName evidence="2">Uncharacterized protein</fullName>
    </submittedName>
</protein>